<feature type="chain" id="PRO_5038023554" description="Transporter substrate-binding domain-containing protein" evidence="1">
    <location>
        <begin position="30"/>
        <end position="257"/>
    </location>
</feature>
<reference evidence="2" key="1">
    <citation type="journal article" date="2014" name="Int. J. Syst. Evol. Microbiol.">
        <title>Complete genome sequence of Corynebacterium casei LMG S-19264T (=DSM 44701T), isolated from a smear-ripened cheese.</title>
        <authorList>
            <consortium name="US DOE Joint Genome Institute (JGI-PGF)"/>
            <person name="Walter F."/>
            <person name="Albersmeier A."/>
            <person name="Kalinowski J."/>
            <person name="Ruckert C."/>
        </authorList>
    </citation>
    <scope>NUCLEOTIDE SEQUENCE</scope>
    <source>
        <strain evidence="2">CGMCC 1.10998</strain>
    </source>
</reference>
<evidence type="ECO:0000313" key="2">
    <source>
        <dbReference type="EMBL" id="GGC86451.1"/>
    </source>
</evidence>
<reference evidence="2" key="2">
    <citation type="submission" date="2020-09" db="EMBL/GenBank/DDBJ databases">
        <authorList>
            <person name="Sun Q."/>
            <person name="Zhou Y."/>
        </authorList>
    </citation>
    <scope>NUCLEOTIDE SEQUENCE</scope>
    <source>
        <strain evidence="2">CGMCC 1.10998</strain>
    </source>
</reference>
<dbReference type="SUPFAM" id="SSF53850">
    <property type="entry name" value="Periplasmic binding protein-like II"/>
    <property type="match status" value="1"/>
</dbReference>
<name>A0A916UTV3_9BURK</name>
<evidence type="ECO:0008006" key="4">
    <source>
        <dbReference type="Google" id="ProtNLM"/>
    </source>
</evidence>
<dbReference type="AlphaFoldDB" id="A0A916UTV3"/>
<keyword evidence="1" id="KW-0732">Signal</keyword>
<accession>A0A916UTV3</accession>
<dbReference type="EMBL" id="BMED01000004">
    <property type="protein sequence ID" value="GGC86451.1"/>
    <property type="molecule type" value="Genomic_DNA"/>
</dbReference>
<sequence length="257" mass="28501">MPVTKFNAAPLLAAAVAAVLAGYAASCSAQTLTVAWRNKPPHQYIENHVEKGILLDRAKQVFSEAQLPAKFVEEPAKRIWNNFKIGTRNYCSIGWYRIPERESLVQFSMIFHTDPPHTLLVGPAAVAPVLAHKTLASLMSDETLTLGVVDGVSYGPELDALISKSRNRIERSTTAPMVMANMISADRASYMFIDREDWEFLHDRDRSMQGTTQVDLKGMPQGLDRYIVCSKDVPAATMNKINRVLARLVPQKKTTSG</sequence>
<protein>
    <recommendedName>
        <fullName evidence="4">Transporter substrate-binding domain-containing protein</fullName>
    </recommendedName>
</protein>
<organism evidence="2 3">
    <name type="scientific">Undibacterium terreum</name>
    <dbReference type="NCBI Taxonomy" id="1224302"/>
    <lineage>
        <taxon>Bacteria</taxon>
        <taxon>Pseudomonadati</taxon>
        <taxon>Pseudomonadota</taxon>
        <taxon>Betaproteobacteria</taxon>
        <taxon>Burkholderiales</taxon>
        <taxon>Oxalobacteraceae</taxon>
        <taxon>Undibacterium</taxon>
    </lineage>
</organism>
<gene>
    <name evidence="2" type="ORF">GCM10011396_37200</name>
</gene>
<keyword evidence="3" id="KW-1185">Reference proteome</keyword>
<proteinExistence type="predicted"/>
<feature type="signal peptide" evidence="1">
    <location>
        <begin position="1"/>
        <end position="29"/>
    </location>
</feature>
<dbReference type="Gene3D" id="3.40.190.10">
    <property type="entry name" value="Periplasmic binding protein-like II"/>
    <property type="match status" value="2"/>
</dbReference>
<comment type="caution">
    <text evidence="2">The sequence shown here is derived from an EMBL/GenBank/DDBJ whole genome shotgun (WGS) entry which is preliminary data.</text>
</comment>
<dbReference type="Proteomes" id="UP000637423">
    <property type="component" value="Unassembled WGS sequence"/>
</dbReference>
<evidence type="ECO:0000313" key="3">
    <source>
        <dbReference type="Proteomes" id="UP000637423"/>
    </source>
</evidence>
<evidence type="ECO:0000256" key="1">
    <source>
        <dbReference type="SAM" id="SignalP"/>
    </source>
</evidence>
<dbReference type="RefSeq" id="WP_229751222.1">
    <property type="nucleotide sequence ID" value="NZ_BMED01000004.1"/>
</dbReference>